<keyword evidence="10 11" id="KW-0472">Membrane</keyword>
<keyword evidence="5 13" id="KW-0808">Transferase</keyword>
<evidence type="ECO:0000256" key="8">
    <source>
        <dbReference type="ARBA" id="ARBA00022989"/>
    </source>
</evidence>
<dbReference type="InterPro" id="IPR003661">
    <property type="entry name" value="HisK_dim/P_dom"/>
</dbReference>
<evidence type="ECO:0000256" key="2">
    <source>
        <dbReference type="ARBA" id="ARBA00004141"/>
    </source>
</evidence>
<keyword evidence="15" id="KW-1185">Reference proteome</keyword>
<reference evidence="13 15" key="1">
    <citation type="submission" date="2015-05" db="EMBL/GenBank/DDBJ databases">
        <authorList>
            <person name="Rovetto F."/>
            <person name="Cocolin L."/>
            <person name="Illeghems K."/>
            <person name="Van Nieuwerburgh F."/>
            <person name="Houf K."/>
        </authorList>
    </citation>
    <scope>NUCLEOTIDE SEQUENCE [LARGE SCALE GENOMIC DNA]</scope>
    <source>
        <strain evidence="13 15">117434</strain>
    </source>
</reference>
<evidence type="ECO:0000313" key="15">
    <source>
        <dbReference type="Proteomes" id="UP000093159"/>
    </source>
</evidence>
<keyword evidence="6 11" id="KW-0812">Transmembrane</keyword>
<dbReference type="Gene3D" id="3.30.565.10">
    <property type="entry name" value="Histidine kinase-like ATPase, C-terminal domain"/>
    <property type="match status" value="1"/>
</dbReference>
<evidence type="ECO:0000256" key="4">
    <source>
        <dbReference type="ARBA" id="ARBA00022553"/>
    </source>
</evidence>
<feature type="transmembrane region" description="Helical" evidence="11">
    <location>
        <begin position="12"/>
        <end position="30"/>
    </location>
</feature>
<dbReference type="SMART" id="SM00387">
    <property type="entry name" value="HATPase_c"/>
    <property type="match status" value="1"/>
</dbReference>
<dbReference type="PROSITE" id="PS50109">
    <property type="entry name" value="HIS_KIN"/>
    <property type="match status" value="1"/>
</dbReference>
<keyword evidence="9" id="KW-0902">Two-component regulatory system</keyword>
<dbReference type="KEGG" id="apoc:APORC_1755"/>
<dbReference type="EMBL" id="LDIR01000001">
    <property type="protein sequence ID" value="OCL92706.1"/>
    <property type="molecule type" value="Genomic_DNA"/>
</dbReference>
<dbReference type="Pfam" id="PF00512">
    <property type="entry name" value="HisKA"/>
    <property type="match status" value="1"/>
</dbReference>
<evidence type="ECO:0000256" key="10">
    <source>
        <dbReference type="ARBA" id="ARBA00023136"/>
    </source>
</evidence>
<feature type="transmembrane region" description="Helical" evidence="11">
    <location>
        <begin position="130"/>
        <end position="153"/>
    </location>
</feature>
<evidence type="ECO:0000256" key="3">
    <source>
        <dbReference type="ARBA" id="ARBA00012438"/>
    </source>
</evidence>
<reference evidence="14 16" key="3">
    <citation type="submission" date="2019-09" db="EMBL/GenBank/DDBJ databases">
        <title>Taxonomic note: a critical rebuttal of the proposed division of the genus Arcobacter into six genera, emended descriptions of Arcobacter anaerophilus and the genus Arcobacter, and an assessment of genus-level boundaries for Epsilonproteobacteria using in silico genomic comparator tools.</title>
        <authorList>
            <person name="On S.L.W."/>
            <person name="Miller W.G."/>
            <person name="Biggs P."/>
            <person name="Cornelius A."/>
            <person name="Vandamme P."/>
        </authorList>
    </citation>
    <scope>NUCLEOTIDE SEQUENCE [LARGE SCALE GENOMIC DNA]</scope>
    <source>
        <strain evidence="14 16">CCUG 56899</strain>
    </source>
</reference>
<evidence type="ECO:0000313" key="14">
    <source>
        <dbReference type="EMBL" id="QEP41320.1"/>
    </source>
</evidence>
<gene>
    <name evidence="14" type="primary">cosS</name>
    <name evidence="13" type="synonym">basS_2</name>
    <name evidence="13" type="ORF">AAX28_00241</name>
    <name evidence="14" type="ORF">APORC_1755</name>
</gene>
<evidence type="ECO:0000256" key="1">
    <source>
        <dbReference type="ARBA" id="ARBA00000085"/>
    </source>
</evidence>
<dbReference type="InterPro" id="IPR003594">
    <property type="entry name" value="HATPase_dom"/>
</dbReference>
<evidence type="ECO:0000256" key="6">
    <source>
        <dbReference type="ARBA" id="ARBA00022692"/>
    </source>
</evidence>
<dbReference type="SUPFAM" id="SSF55874">
    <property type="entry name" value="ATPase domain of HSP90 chaperone/DNA topoisomerase II/histidine kinase"/>
    <property type="match status" value="1"/>
</dbReference>
<dbReference type="Gene3D" id="1.10.287.130">
    <property type="match status" value="1"/>
</dbReference>
<evidence type="ECO:0000256" key="9">
    <source>
        <dbReference type="ARBA" id="ARBA00023012"/>
    </source>
</evidence>
<comment type="catalytic activity">
    <reaction evidence="1">
        <text>ATP + protein L-histidine = ADP + protein N-phospho-L-histidine.</text>
        <dbReference type="EC" id="2.7.13.3"/>
    </reaction>
</comment>
<organism evidence="14 16">
    <name type="scientific">Arcobacter porcinus</name>
    <dbReference type="NCBI Taxonomy" id="1935204"/>
    <lineage>
        <taxon>Bacteria</taxon>
        <taxon>Pseudomonadati</taxon>
        <taxon>Campylobacterota</taxon>
        <taxon>Epsilonproteobacteria</taxon>
        <taxon>Campylobacterales</taxon>
        <taxon>Arcobacteraceae</taxon>
        <taxon>Arcobacter</taxon>
    </lineage>
</organism>
<evidence type="ECO:0000313" key="16">
    <source>
        <dbReference type="Proteomes" id="UP000322644"/>
    </source>
</evidence>
<protein>
    <recommendedName>
        <fullName evidence="3">histidine kinase</fullName>
        <ecNumber evidence="3">2.7.13.3</ecNumber>
    </recommendedName>
</protein>
<dbReference type="GO" id="GO:0000155">
    <property type="term" value="F:phosphorelay sensor kinase activity"/>
    <property type="evidence" value="ECO:0007669"/>
    <property type="project" value="InterPro"/>
</dbReference>
<feature type="domain" description="Histidine kinase" evidence="12">
    <location>
        <begin position="210"/>
        <end position="421"/>
    </location>
</feature>
<keyword evidence="4" id="KW-0597">Phosphoprotein</keyword>
<keyword evidence="7 14" id="KW-0418">Kinase</keyword>
<dbReference type="PANTHER" id="PTHR45436:SF15">
    <property type="entry name" value="SENSOR HISTIDINE KINASE CUSS"/>
    <property type="match status" value="1"/>
</dbReference>
<dbReference type="InterPro" id="IPR036890">
    <property type="entry name" value="HATPase_C_sf"/>
</dbReference>
<dbReference type="RefSeq" id="WP_066171160.1">
    <property type="nucleotide sequence ID" value="NZ_CP036246.2"/>
</dbReference>
<evidence type="ECO:0000313" key="13">
    <source>
        <dbReference type="EMBL" id="OCL92706.1"/>
    </source>
</evidence>
<evidence type="ECO:0000259" key="12">
    <source>
        <dbReference type="PROSITE" id="PS50109"/>
    </source>
</evidence>
<evidence type="ECO:0000256" key="11">
    <source>
        <dbReference type="SAM" id="Phobius"/>
    </source>
</evidence>
<comment type="subcellular location">
    <subcellularLocation>
        <location evidence="2">Membrane</location>
        <topology evidence="2">Multi-pass membrane protein</topology>
    </subcellularLocation>
</comment>
<reference evidence="14 16" key="2">
    <citation type="submission" date="2019-09" db="EMBL/GenBank/DDBJ databases">
        <title>Complete genome sequencing of four Arcobacter species reveals a diverse suite of mobile elements.</title>
        <authorList>
            <person name="Miller W.G."/>
            <person name="Yee E."/>
            <person name="Bono J.L."/>
        </authorList>
    </citation>
    <scope>NUCLEOTIDE SEQUENCE [LARGE SCALE GENOMIC DNA]</scope>
    <source>
        <strain evidence="14 16">CCUG 56899</strain>
    </source>
</reference>
<dbReference type="InterPro" id="IPR050428">
    <property type="entry name" value="TCS_sensor_his_kinase"/>
</dbReference>
<keyword evidence="8 11" id="KW-1133">Transmembrane helix</keyword>
<evidence type="ECO:0000256" key="5">
    <source>
        <dbReference type="ARBA" id="ARBA00022679"/>
    </source>
</evidence>
<dbReference type="AlphaFoldDB" id="A0A1C0AYW8"/>
<dbReference type="PANTHER" id="PTHR45436">
    <property type="entry name" value="SENSOR HISTIDINE KINASE YKOH"/>
    <property type="match status" value="1"/>
</dbReference>
<dbReference type="InterPro" id="IPR036097">
    <property type="entry name" value="HisK_dim/P_sf"/>
</dbReference>
<name>A0A1C0AYW8_9BACT</name>
<dbReference type="GO" id="GO:0005886">
    <property type="term" value="C:plasma membrane"/>
    <property type="evidence" value="ECO:0007669"/>
    <property type="project" value="TreeGrafter"/>
</dbReference>
<evidence type="ECO:0000256" key="7">
    <source>
        <dbReference type="ARBA" id="ARBA00022777"/>
    </source>
</evidence>
<sequence>MKSRSIYKQFYIKLIIATSLFILSLSFLFFEYSRNSFYNNISESLLVQAKNIEEKYKITNIIEENTNPFYSIRLINNILSLNVYSYSRISKDEKDFVKIDYPLNNNLLLEIRKDITLEKDLLYTIILKNYLSLAVPIFILMLIYSLFVSKNLLRPIVEINKKLSNMDENSLSQIDTKNLPTEFLTLANSINSLTNRIGTYLRFKKELYIGIAHELKTPLAVMKLKNELMLRKPREKEAYIDTINLTISEINSMNIMISSILDIGRTEGAQFEQAKNIELVSYINKKVEDYKMLASQKDINMRFVTNVSSLNISIQETLFMQILQNFVQNAIKFTPNEKSIEIGLKKVDNHINIYVLDEGLGIDESVDVFAPFKKIGKENGVGLGLYLAQIASDALNAKISLKNRDDGKSGAIAKLELHNNKEDEIF</sequence>
<dbReference type="Proteomes" id="UP000093159">
    <property type="component" value="Unassembled WGS sequence"/>
</dbReference>
<dbReference type="OrthoDB" id="9762826at2"/>
<dbReference type="Gene3D" id="6.10.340.10">
    <property type="match status" value="1"/>
</dbReference>
<dbReference type="SUPFAM" id="SSF47384">
    <property type="entry name" value="Homodimeric domain of signal transducing histidine kinase"/>
    <property type="match status" value="1"/>
</dbReference>
<dbReference type="CDD" id="cd00082">
    <property type="entry name" value="HisKA"/>
    <property type="match status" value="1"/>
</dbReference>
<dbReference type="SMART" id="SM00388">
    <property type="entry name" value="HisKA"/>
    <property type="match status" value="1"/>
</dbReference>
<dbReference type="Proteomes" id="UP000322644">
    <property type="component" value="Chromosome"/>
</dbReference>
<accession>A0A1C0AYW8</accession>
<proteinExistence type="predicted"/>
<dbReference type="InterPro" id="IPR005467">
    <property type="entry name" value="His_kinase_dom"/>
</dbReference>
<dbReference type="EMBL" id="CP036246">
    <property type="protein sequence ID" value="QEP41320.1"/>
    <property type="molecule type" value="Genomic_DNA"/>
</dbReference>
<dbReference type="Pfam" id="PF02518">
    <property type="entry name" value="HATPase_c"/>
    <property type="match status" value="1"/>
</dbReference>
<dbReference type="EC" id="2.7.13.3" evidence="3"/>